<accession>A0ABR4B355</accession>
<keyword evidence="3" id="KW-1185">Reference proteome</keyword>
<reference evidence="2 3" key="1">
    <citation type="submission" date="2024-09" db="EMBL/GenBank/DDBJ databases">
        <title>Rethinking Asexuality: The Enigmatic Case of Functional Sexual Genes in Lepraria (Stereocaulaceae).</title>
        <authorList>
            <person name="Doellman M."/>
            <person name="Sun Y."/>
            <person name="Barcenas-Pena A."/>
            <person name="Lumbsch H.T."/>
            <person name="Grewe F."/>
        </authorList>
    </citation>
    <scope>NUCLEOTIDE SEQUENCE [LARGE SCALE GENOMIC DNA]</scope>
    <source>
        <strain evidence="2 3">Grewe 0041</strain>
    </source>
</reference>
<feature type="region of interest" description="Disordered" evidence="1">
    <location>
        <begin position="76"/>
        <end position="101"/>
    </location>
</feature>
<dbReference type="PANTHER" id="PTHR47204:SF1">
    <property type="entry name" value="RIBONUCLEASE H2 SUBUNIT C"/>
    <property type="match status" value="1"/>
</dbReference>
<evidence type="ECO:0000313" key="3">
    <source>
        <dbReference type="Proteomes" id="UP001590951"/>
    </source>
</evidence>
<dbReference type="Pfam" id="PF08615">
    <property type="entry name" value="RNase_H2_suC"/>
    <property type="match status" value="1"/>
</dbReference>
<evidence type="ECO:0000313" key="2">
    <source>
        <dbReference type="EMBL" id="KAL2050228.1"/>
    </source>
</evidence>
<dbReference type="EMBL" id="JBHFEH010000051">
    <property type="protein sequence ID" value="KAL2050228.1"/>
    <property type="molecule type" value="Genomic_DNA"/>
</dbReference>
<organism evidence="2 3">
    <name type="scientific">Lepraria finkii</name>
    <dbReference type="NCBI Taxonomy" id="1340010"/>
    <lineage>
        <taxon>Eukaryota</taxon>
        <taxon>Fungi</taxon>
        <taxon>Dikarya</taxon>
        <taxon>Ascomycota</taxon>
        <taxon>Pezizomycotina</taxon>
        <taxon>Lecanoromycetes</taxon>
        <taxon>OSLEUM clade</taxon>
        <taxon>Lecanoromycetidae</taxon>
        <taxon>Lecanorales</taxon>
        <taxon>Lecanorineae</taxon>
        <taxon>Stereocaulaceae</taxon>
        <taxon>Lepraria</taxon>
    </lineage>
</organism>
<evidence type="ECO:0000256" key="1">
    <source>
        <dbReference type="SAM" id="MobiDB-lite"/>
    </source>
</evidence>
<comment type="caution">
    <text evidence="2">The sequence shown here is derived from an EMBL/GenBank/DDBJ whole genome shotgun (WGS) entry which is preliminary data.</text>
</comment>
<dbReference type="Proteomes" id="UP001590951">
    <property type="component" value="Unassembled WGS sequence"/>
</dbReference>
<name>A0ABR4B355_9LECA</name>
<proteinExistence type="predicted"/>
<dbReference type="CDD" id="cd09271">
    <property type="entry name" value="RNase_H2-C"/>
    <property type="match status" value="1"/>
</dbReference>
<dbReference type="Gene3D" id="2.40.128.680">
    <property type="match status" value="1"/>
</dbReference>
<dbReference type="PANTHER" id="PTHR47204">
    <property type="entry name" value="OS02G0168900 PROTEIN"/>
    <property type="match status" value="1"/>
</dbReference>
<feature type="compositionally biased region" description="Basic and acidic residues" evidence="1">
    <location>
        <begin position="76"/>
        <end position="93"/>
    </location>
</feature>
<protein>
    <submittedName>
        <fullName evidence="2">Uncharacterized protein</fullName>
    </submittedName>
</protein>
<dbReference type="InterPro" id="IPR013924">
    <property type="entry name" value="RNase_H2_suC"/>
</dbReference>
<gene>
    <name evidence="2" type="ORF">ABVK25_009589</name>
</gene>
<sequence length="159" mass="17723">MLKLSSPTSDASKQCIPNLLPCRINRNGPVDASQRYWAPETADDGKLGAYFRGRKLKGKEIRVPAGYQGIVVKEAKEGKDTEKDSDKQNIRDGEDFEEEEEANMLQDLGSFDEVVLWGHESIVESEDPFVKGMEEWISFAEAVSPANPAMHNPGKIDRP</sequence>